<sequence>MPDFLANDFGAIARAMRRDEPVTAPKVVLHFWCLSTALTSEHESVEAAVATAYDLLKNVITDSQYIAAADGTVLMNRDALTGAMTRYDEGVPI</sequence>
<keyword evidence="2" id="KW-1185">Reference proteome</keyword>
<evidence type="ECO:0000313" key="1">
    <source>
        <dbReference type="EMBL" id="MDO9714611.1"/>
    </source>
</evidence>
<dbReference type="EMBL" id="JAUTWS010000393">
    <property type="protein sequence ID" value="MDO9714611.1"/>
    <property type="molecule type" value="Genomic_DNA"/>
</dbReference>
<protein>
    <submittedName>
        <fullName evidence="1">Uncharacterized protein</fullName>
    </submittedName>
</protein>
<proteinExistence type="predicted"/>
<accession>A0ABT9EES0</accession>
<dbReference type="RefSeq" id="WP_305109432.1">
    <property type="nucleotide sequence ID" value="NZ_JAUTWS010000393.1"/>
</dbReference>
<comment type="caution">
    <text evidence="1">The sequence shown here is derived from an EMBL/GenBank/DDBJ whole genome shotgun (WGS) entry which is preliminary data.</text>
</comment>
<name>A0ABT9EES0_9PROT</name>
<organism evidence="1 2">
    <name type="scientific">Paracraurococcus lichenis</name>
    <dbReference type="NCBI Taxonomy" id="3064888"/>
    <lineage>
        <taxon>Bacteria</taxon>
        <taxon>Pseudomonadati</taxon>
        <taxon>Pseudomonadota</taxon>
        <taxon>Alphaproteobacteria</taxon>
        <taxon>Acetobacterales</taxon>
        <taxon>Roseomonadaceae</taxon>
        <taxon>Paracraurococcus</taxon>
    </lineage>
</organism>
<reference evidence="1 2" key="1">
    <citation type="submission" date="2023-08" db="EMBL/GenBank/DDBJ databases">
        <title>The draft genome sequence of Paracraurococcus sp. LOR1-02.</title>
        <authorList>
            <person name="Kingkaew E."/>
            <person name="Tanasupawat S."/>
        </authorList>
    </citation>
    <scope>NUCLEOTIDE SEQUENCE [LARGE SCALE GENOMIC DNA]</scope>
    <source>
        <strain evidence="1 2">LOR1-02</strain>
    </source>
</reference>
<gene>
    <name evidence="1" type="ORF">Q7A36_40435</name>
</gene>
<evidence type="ECO:0000313" key="2">
    <source>
        <dbReference type="Proteomes" id="UP001243009"/>
    </source>
</evidence>
<dbReference type="Proteomes" id="UP001243009">
    <property type="component" value="Unassembled WGS sequence"/>
</dbReference>